<dbReference type="InterPro" id="IPR010093">
    <property type="entry name" value="SinI_DNA-bd"/>
</dbReference>
<comment type="caution">
    <text evidence="4">The sequence shown here is derived from an EMBL/GenBank/DDBJ whole genome shotgun (WGS) entry which is preliminary data.</text>
</comment>
<dbReference type="GO" id="GO:0003677">
    <property type="term" value="F:DNA binding"/>
    <property type="evidence" value="ECO:0007669"/>
    <property type="project" value="UniProtKB-KW"/>
</dbReference>
<name>A0ABT3VJT9_9BURK</name>
<dbReference type="CDD" id="cd00156">
    <property type="entry name" value="REC"/>
    <property type="match status" value="1"/>
</dbReference>
<dbReference type="InterPro" id="IPR001789">
    <property type="entry name" value="Sig_transdc_resp-reg_receiver"/>
</dbReference>
<dbReference type="InterPro" id="IPR041657">
    <property type="entry name" value="HTH_17"/>
</dbReference>
<accession>A0ABT3VJT9</accession>
<dbReference type="EMBL" id="JAPKNA010000001">
    <property type="protein sequence ID" value="MCX5463764.1"/>
    <property type="molecule type" value="Genomic_DNA"/>
</dbReference>
<dbReference type="CDD" id="cd04762">
    <property type="entry name" value="HTH_MerR-trunc"/>
    <property type="match status" value="1"/>
</dbReference>
<dbReference type="NCBIfam" id="TIGR01764">
    <property type="entry name" value="excise"/>
    <property type="match status" value="1"/>
</dbReference>
<dbReference type="InterPro" id="IPR050595">
    <property type="entry name" value="Bact_response_regulator"/>
</dbReference>
<dbReference type="RefSeq" id="WP_207875258.1">
    <property type="nucleotide sequence ID" value="NZ_JAPKNA010000001.1"/>
</dbReference>
<feature type="domain" description="Response regulatory" evidence="3">
    <location>
        <begin position="83"/>
        <end position="201"/>
    </location>
</feature>
<dbReference type="SUPFAM" id="SSF52172">
    <property type="entry name" value="CheY-like"/>
    <property type="match status" value="1"/>
</dbReference>
<dbReference type="Pfam" id="PF00072">
    <property type="entry name" value="Response_reg"/>
    <property type="match status" value="1"/>
</dbReference>
<sequence>MNDAVYSTRQAADLLGVSVRTVQLWVEAGTLKAWKTQGGHRRIDRDSVQAILQERQGHASPQVAPDTPITPSLPVCSSEPCLRVLVVEDDLDLLSIYRMAMEHLPFPVELRCEQDGLKGLIAAGNFYPDVLIVDLNLPKLDGFAMLKALADAPETEHTLIYVISALSAADIHARGGLPGKATALAKPIPIALLLQLLSEAFHAQYLPS</sequence>
<keyword evidence="4" id="KW-0238">DNA-binding</keyword>
<keyword evidence="1 2" id="KW-0597">Phosphoprotein</keyword>
<dbReference type="Gene3D" id="3.40.50.2300">
    <property type="match status" value="1"/>
</dbReference>
<organism evidence="4 5">
    <name type="scientific">Alcaligenes parafaecalis</name>
    <dbReference type="NCBI Taxonomy" id="171260"/>
    <lineage>
        <taxon>Bacteria</taxon>
        <taxon>Pseudomonadati</taxon>
        <taxon>Pseudomonadota</taxon>
        <taxon>Betaproteobacteria</taxon>
        <taxon>Burkholderiales</taxon>
        <taxon>Alcaligenaceae</taxon>
        <taxon>Alcaligenes</taxon>
    </lineage>
</organism>
<evidence type="ECO:0000256" key="2">
    <source>
        <dbReference type="PROSITE-ProRule" id="PRU00169"/>
    </source>
</evidence>
<keyword evidence="5" id="KW-1185">Reference proteome</keyword>
<dbReference type="PANTHER" id="PTHR44591:SF3">
    <property type="entry name" value="RESPONSE REGULATORY DOMAIN-CONTAINING PROTEIN"/>
    <property type="match status" value="1"/>
</dbReference>
<dbReference type="InterPro" id="IPR009061">
    <property type="entry name" value="DNA-bd_dom_put_sf"/>
</dbReference>
<proteinExistence type="predicted"/>
<gene>
    <name evidence="4" type="ORF">OSH09_06185</name>
</gene>
<evidence type="ECO:0000313" key="5">
    <source>
        <dbReference type="Proteomes" id="UP001209916"/>
    </source>
</evidence>
<dbReference type="SMART" id="SM00448">
    <property type="entry name" value="REC"/>
    <property type="match status" value="1"/>
</dbReference>
<dbReference type="PROSITE" id="PS50110">
    <property type="entry name" value="RESPONSE_REGULATORY"/>
    <property type="match status" value="1"/>
</dbReference>
<dbReference type="Proteomes" id="UP001209916">
    <property type="component" value="Unassembled WGS sequence"/>
</dbReference>
<dbReference type="Pfam" id="PF12728">
    <property type="entry name" value="HTH_17"/>
    <property type="match status" value="1"/>
</dbReference>
<evidence type="ECO:0000256" key="1">
    <source>
        <dbReference type="ARBA" id="ARBA00022553"/>
    </source>
</evidence>
<evidence type="ECO:0000313" key="4">
    <source>
        <dbReference type="EMBL" id="MCX5463764.1"/>
    </source>
</evidence>
<evidence type="ECO:0000259" key="3">
    <source>
        <dbReference type="PROSITE" id="PS50110"/>
    </source>
</evidence>
<dbReference type="InterPro" id="IPR011006">
    <property type="entry name" value="CheY-like_superfamily"/>
</dbReference>
<dbReference type="SUPFAM" id="SSF46955">
    <property type="entry name" value="Putative DNA-binding domain"/>
    <property type="match status" value="1"/>
</dbReference>
<dbReference type="PANTHER" id="PTHR44591">
    <property type="entry name" value="STRESS RESPONSE REGULATOR PROTEIN 1"/>
    <property type="match status" value="1"/>
</dbReference>
<feature type="modified residue" description="4-aspartylphosphate" evidence="2">
    <location>
        <position position="134"/>
    </location>
</feature>
<protein>
    <submittedName>
        <fullName evidence="4">Excisionase family DNA-binding protein</fullName>
    </submittedName>
</protein>
<reference evidence="4 5" key="1">
    <citation type="submission" date="2022-11" db="EMBL/GenBank/DDBJ databases">
        <title>Biodiversity and phylogenetic relationships of bacteria.</title>
        <authorList>
            <person name="Machado R.A.R."/>
            <person name="Bhat A."/>
            <person name="Loulou A."/>
            <person name="Kallel S."/>
        </authorList>
    </citation>
    <scope>NUCLEOTIDE SEQUENCE [LARGE SCALE GENOMIC DNA]</scope>
    <source>
        <strain evidence="4 5">DSM 13975</strain>
    </source>
</reference>
<dbReference type="Gene3D" id="1.10.1660.10">
    <property type="match status" value="1"/>
</dbReference>